<keyword evidence="1" id="KW-1133">Transmembrane helix</keyword>
<keyword evidence="1" id="KW-0812">Transmembrane</keyword>
<feature type="transmembrane region" description="Helical" evidence="1">
    <location>
        <begin position="161"/>
        <end position="186"/>
    </location>
</feature>
<reference evidence="2 3" key="1">
    <citation type="journal article" date="2015" name="Nature">
        <title>rRNA introns, odd ribosomes, and small enigmatic genomes across a large radiation of phyla.</title>
        <authorList>
            <person name="Brown C.T."/>
            <person name="Hug L.A."/>
            <person name="Thomas B.C."/>
            <person name="Sharon I."/>
            <person name="Castelle C.J."/>
            <person name="Singh A."/>
            <person name="Wilkins M.J."/>
            <person name="Williams K.H."/>
            <person name="Banfield J.F."/>
        </authorList>
    </citation>
    <scope>NUCLEOTIDE SEQUENCE [LARGE SCALE GENOMIC DNA]</scope>
</reference>
<dbReference type="AlphaFoldDB" id="A0A0G0M344"/>
<comment type="caution">
    <text evidence="2">The sequence shown here is derived from an EMBL/GenBank/DDBJ whole genome shotgun (WGS) entry which is preliminary data.</text>
</comment>
<accession>A0A0G0M344</accession>
<feature type="non-terminal residue" evidence="2">
    <location>
        <position position="211"/>
    </location>
</feature>
<feature type="transmembrane region" description="Helical" evidence="1">
    <location>
        <begin position="70"/>
        <end position="90"/>
    </location>
</feature>
<dbReference type="EMBL" id="LBWB01000044">
    <property type="protein sequence ID" value="KKQ97727.1"/>
    <property type="molecule type" value="Genomic_DNA"/>
</dbReference>
<keyword evidence="1" id="KW-0472">Membrane</keyword>
<protein>
    <recommendedName>
        <fullName evidence="4">O-antigen polymerase</fullName>
    </recommendedName>
</protein>
<name>A0A0G0M344_9BACT</name>
<feature type="transmembrane region" description="Helical" evidence="1">
    <location>
        <begin position="36"/>
        <end position="58"/>
    </location>
</feature>
<gene>
    <name evidence="2" type="ORF">UT24_C0044G0007</name>
</gene>
<organism evidence="2 3">
    <name type="scientific">Candidatus Woesebacteria bacterium GW2011_GWB1_39_12</name>
    <dbReference type="NCBI Taxonomy" id="1618574"/>
    <lineage>
        <taxon>Bacteria</taxon>
        <taxon>Candidatus Woeseibacteriota</taxon>
    </lineage>
</organism>
<evidence type="ECO:0000313" key="3">
    <source>
        <dbReference type="Proteomes" id="UP000033881"/>
    </source>
</evidence>
<proteinExistence type="predicted"/>
<dbReference type="STRING" id="1618574.UT24_C0044G0007"/>
<sequence length="211" mass="24213">MDKTARKVTEWLIFVYLILFPFGQLLRWEATIGVSIIPIYPTDLVVGVIFSLGILKGFPKPPLFKHIKNFFYLAGFAFLVSAVIFKTALVTTGLLYFLRLLAYSYLFLAAWNIAKDKKKWLGLLLGVCFAVGVFGWFQYLFYPDLRALYAWGWDDHLFRLAGTFLDPTFTGIIIAFGFIISTVSFLFNKQKRFLILSLFFLISVAFTYARG</sequence>
<feature type="transmembrane region" description="Helical" evidence="1">
    <location>
        <begin position="12"/>
        <end position="30"/>
    </location>
</feature>
<dbReference type="Proteomes" id="UP000033881">
    <property type="component" value="Unassembled WGS sequence"/>
</dbReference>
<feature type="transmembrane region" description="Helical" evidence="1">
    <location>
        <begin position="96"/>
        <end position="114"/>
    </location>
</feature>
<feature type="transmembrane region" description="Helical" evidence="1">
    <location>
        <begin position="121"/>
        <end position="141"/>
    </location>
</feature>
<evidence type="ECO:0008006" key="4">
    <source>
        <dbReference type="Google" id="ProtNLM"/>
    </source>
</evidence>
<evidence type="ECO:0000256" key="1">
    <source>
        <dbReference type="SAM" id="Phobius"/>
    </source>
</evidence>
<evidence type="ECO:0000313" key="2">
    <source>
        <dbReference type="EMBL" id="KKQ97727.1"/>
    </source>
</evidence>
<feature type="transmembrane region" description="Helical" evidence="1">
    <location>
        <begin position="193"/>
        <end position="209"/>
    </location>
</feature>